<protein>
    <submittedName>
        <fullName evidence="5">GntR family transcriptional regulator</fullName>
    </submittedName>
</protein>
<sequence length="248" mass="27694">MSQPPKMSRSAEIKVLLESEIERGDLVPGAALDERALAARFNVSRTPIREALQQLAAQQYVQIVPRQGVFVTKMTVPQLRNMLELLNELEAVSARFAARRMSDSQRVELQRTIEEGVDALNQSDARRFARSNAEFHEVICQACHNEYLADQIRSIRRLISRYRPKPFLAPSRREKVIADHQKLAQALVSGDEATAEAIMAEHSPGGDAGFSEFLATLPAEFFNDAPVTMPREMSTAEGDHENNGSHVN</sequence>
<dbReference type="PRINTS" id="PR00035">
    <property type="entry name" value="HTHGNTR"/>
</dbReference>
<proteinExistence type="predicted"/>
<gene>
    <name evidence="5" type="ORF">D1Y85_10895</name>
</gene>
<dbReference type="InterPro" id="IPR036388">
    <property type="entry name" value="WH-like_DNA-bd_sf"/>
</dbReference>
<dbReference type="InterPro" id="IPR000524">
    <property type="entry name" value="Tscrpt_reg_HTH_GntR"/>
</dbReference>
<dbReference type="AlphaFoldDB" id="A0A3N6N789"/>
<dbReference type="PROSITE" id="PS50949">
    <property type="entry name" value="HTH_GNTR"/>
    <property type="match status" value="1"/>
</dbReference>
<dbReference type="PANTHER" id="PTHR43537">
    <property type="entry name" value="TRANSCRIPTIONAL REGULATOR, GNTR FAMILY"/>
    <property type="match status" value="1"/>
</dbReference>
<dbReference type="CDD" id="cd07377">
    <property type="entry name" value="WHTH_GntR"/>
    <property type="match status" value="1"/>
</dbReference>
<evidence type="ECO:0000313" key="6">
    <source>
        <dbReference type="Proteomes" id="UP000272778"/>
    </source>
</evidence>
<dbReference type="EMBL" id="RQIS01000007">
    <property type="protein sequence ID" value="RQH06641.1"/>
    <property type="molecule type" value="Genomic_DNA"/>
</dbReference>
<dbReference type="SMART" id="SM00895">
    <property type="entry name" value="FCD"/>
    <property type="match status" value="1"/>
</dbReference>
<dbReference type="PANTHER" id="PTHR43537:SF49">
    <property type="entry name" value="TRANSCRIPTIONAL REGULATORY PROTEIN"/>
    <property type="match status" value="1"/>
</dbReference>
<reference evidence="5 6" key="1">
    <citation type="submission" date="2018-11" db="EMBL/GenBank/DDBJ databases">
        <title>Paraburkholderia sp. DHOA04, isolated from soil.</title>
        <authorList>
            <person name="Gao Z.-H."/>
            <person name="Qiu L.-H."/>
            <person name="Fu J.-C."/>
        </authorList>
    </citation>
    <scope>NUCLEOTIDE SEQUENCE [LARGE SCALE GENOMIC DNA]</scope>
    <source>
        <strain evidence="5 6">DHOA04</strain>
    </source>
</reference>
<keyword evidence="3" id="KW-0804">Transcription</keyword>
<evidence type="ECO:0000256" key="3">
    <source>
        <dbReference type="ARBA" id="ARBA00023163"/>
    </source>
</evidence>
<comment type="caution">
    <text evidence="5">The sequence shown here is derived from an EMBL/GenBank/DDBJ whole genome shotgun (WGS) entry which is preliminary data.</text>
</comment>
<evidence type="ECO:0000313" key="5">
    <source>
        <dbReference type="EMBL" id="RQH06641.1"/>
    </source>
</evidence>
<evidence type="ECO:0000259" key="4">
    <source>
        <dbReference type="PROSITE" id="PS50949"/>
    </source>
</evidence>
<dbReference type="Pfam" id="PF00392">
    <property type="entry name" value="GntR"/>
    <property type="match status" value="1"/>
</dbReference>
<dbReference type="Gene3D" id="1.20.120.530">
    <property type="entry name" value="GntR ligand-binding domain-like"/>
    <property type="match status" value="1"/>
</dbReference>
<dbReference type="InterPro" id="IPR036390">
    <property type="entry name" value="WH_DNA-bd_sf"/>
</dbReference>
<dbReference type="Pfam" id="PF07729">
    <property type="entry name" value="FCD"/>
    <property type="match status" value="1"/>
</dbReference>
<keyword evidence="6" id="KW-1185">Reference proteome</keyword>
<dbReference type="InterPro" id="IPR011711">
    <property type="entry name" value="GntR_C"/>
</dbReference>
<keyword evidence="2" id="KW-0238">DNA-binding</keyword>
<dbReference type="SUPFAM" id="SSF48008">
    <property type="entry name" value="GntR ligand-binding domain-like"/>
    <property type="match status" value="1"/>
</dbReference>
<evidence type="ECO:0000256" key="2">
    <source>
        <dbReference type="ARBA" id="ARBA00023125"/>
    </source>
</evidence>
<dbReference type="Proteomes" id="UP000272778">
    <property type="component" value="Unassembled WGS sequence"/>
</dbReference>
<accession>A0A3N6N789</accession>
<name>A0A3N6N789_9BURK</name>
<dbReference type="OrthoDB" id="5343379at2"/>
<organism evidence="5 6">
    <name type="scientific">Paraburkholderia dinghuensis</name>
    <dbReference type="NCBI Taxonomy" id="2305225"/>
    <lineage>
        <taxon>Bacteria</taxon>
        <taxon>Pseudomonadati</taxon>
        <taxon>Pseudomonadota</taxon>
        <taxon>Betaproteobacteria</taxon>
        <taxon>Burkholderiales</taxon>
        <taxon>Burkholderiaceae</taxon>
        <taxon>Paraburkholderia</taxon>
    </lineage>
</organism>
<dbReference type="SUPFAM" id="SSF46785">
    <property type="entry name" value="Winged helix' DNA-binding domain"/>
    <property type="match status" value="1"/>
</dbReference>
<dbReference type="SMART" id="SM00345">
    <property type="entry name" value="HTH_GNTR"/>
    <property type="match status" value="1"/>
</dbReference>
<feature type="domain" description="HTH gntR-type" evidence="4">
    <location>
        <begin position="7"/>
        <end position="74"/>
    </location>
</feature>
<dbReference type="GO" id="GO:0003677">
    <property type="term" value="F:DNA binding"/>
    <property type="evidence" value="ECO:0007669"/>
    <property type="project" value="UniProtKB-KW"/>
</dbReference>
<dbReference type="Gene3D" id="1.10.10.10">
    <property type="entry name" value="Winged helix-like DNA-binding domain superfamily/Winged helix DNA-binding domain"/>
    <property type="match status" value="1"/>
</dbReference>
<keyword evidence="1" id="KW-0805">Transcription regulation</keyword>
<dbReference type="InterPro" id="IPR008920">
    <property type="entry name" value="TF_FadR/GntR_C"/>
</dbReference>
<evidence type="ECO:0000256" key="1">
    <source>
        <dbReference type="ARBA" id="ARBA00023015"/>
    </source>
</evidence>
<dbReference type="GO" id="GO:0003700">
    <property type="term" value="F:DNA-binding transcription factor activity"/>
    <property type="evidence" value="ECO:0007669"/>
    <property type="project" value="InterPro"/>
</dbReference>